<gene>
    <name evidence="2" type="ORF">P154DRAFT_250780</name>
</gene>
<dbReference type="OrthoDB" id="2788868at2759"/>
<evidence type="ECO:0000313" key="2">
    <source>
        <dbReference type="EMBL" id="KAF1998386.1"/>
    </source>
</evidence>
<proteinExistence type="predicted"/>
<dbReference type="InterPro" id="IPR037883">
    <property type="entry name" value="Knr4/Smi1-like_sf"/>
</dbReference>
<dbReference type="Proteomes" id="UP000799779">
    <property type="component" value="Unassembled WGS sequence"/>
</dbReference>
<dbReference type="InterPro" id="IPR018958">
    <property type="entry name" value="Knr4/Smi1-like_dom"/>
</dbReference>
<evidence type="ECO:0000259" key="1">
    <source>
        <dbReference type="SMART" id="SM00860"/>
    </source>
</evidence>
<accession>A0A6A5WL50</accession>
<dbReference type="SUPFAM" id="SSF160631">
    <property type="entry name" value="SMI1/KNR4-like"/>
    <property type="match status" value="1"/>
</dbReference>
<feature type="domain" description="Knr4/Smi1-like" evidence="1">
    <location>
        <begin position="262"/>
        <end position="435"/>
    </location>
</feature>
<dbReference type="Gene3D" id="3.40.1580.10">
    <property type="entry name" value="SMI1/KNR4-like"/>
    <property type="match status" value="1"/>
</dbReference>
<sequence>MLDMLSHRMGRKFDAHHILREKDPEHVAGNLFNVALEFAVLGHIDTSTELYELAEAFSSDCKRSWSPGLYFAWEAVGKWPESIPAKDRSPEALEKLETERIVWKRQSVNKEEEMSALIKRATKGKMDEWGEVQIQGDDLTAAIDLAMFWGFEDKAMEILQIFADNFHSSWDQLPKSRKVWKLLSEKNLSKLIGIDENKMDNFRKEVMETFRERLEKGARRIFKDLPMKDLVQLCNDNTIKNAIWEDMGVDGDDPPTTILRKGATPEQIEALEKKIENTLPDEFKEFLSITNGMESVWNGVFGEPKILGTEEIHIFDATEQQEQWIDSAVKIPFVTTMSVKVEWPPMNRVVQINEGDEESKFLWLIEPEYGNEIGVRFFKAFGQLPPDEREQIQKLLGYFHAGKDANTKLGWQVGVWAPSTLDLITHHSWREYLELLAGDTANQDVYDEEDDEGRLTHSHEIFAYTLR</sequence>
<organism evidence="2 3">
    <name type="scientific">Amniculicola lignicola CBS 123094</name>
    <dbReference type="NCBI Taxonomy" id="1392246"/>
    <lineage>
        <taxon>Eukaryota</taxon>
        <taxon>Fungi</taxon>
        <taxon>Dikarya</taxon>
        <taxon>Ascomycota</taxon>
        <taxon>Pezizomycotina</taxon>
        <taxon>Dothideomycetes</taxon>
        <taxon>Pleosporomycetidae</taxon>
        <taxon>Pleosporales</taxon>
        <taxon>Amniculicolaceae</taxon>
        <taxon>Amniculicola</taxon>
    </lineage>
</organism>
<protein>
    <recommendedName>
        <fullName evidence="1">Knr4/Smi1-like domain-containing protein</fullName>
    </recommendedName>
</protein>
<name>A0A6A5WL50_9PLEO</name>
<evidence type="ECO:0000313" key="3">
    <source>
        <dbReference type="Proteomes" id="UP000799779"/>
    </source>
</evidence>
<dbReference type="EMBL" id="ML977604">
    <property type="protein sequence ID" value="KAF1998386.1"/>
    <property type="molecule type" value="Genomic_DNA"/>
</dbReference>
<dbReference type="SMART" id="SM00860">
    <property type="entry name" value="SMI1_KNR4"/>
    <property type="match status" value="1"/>
</dbReference>
<reference evidence="2" key="1">
    <citation type="journal article" date="2020" name="Stud. Mycol.">
        <title>101 Dothideomycetes genomes: a test case for predicting lifestyles and emergence of pathogens.</title>
        <authorList>
            <person name="Haridas S."/>
            <person name="Albert R."/>
            <person name="Binder M."/>
            <person name="Bloem J."/>
            <person name="Labutti K."/>
            <person name="Salamov A."/>
            <person name="Andreopoulos B."/>
            <person name="Baker S."/>
            <person name="Barry K."/>
            <person name="Bills G."/>
            <person name="Bluhm B."/>
            <person name="Cannon C."/>
            <person name="Castanera R."/>
            <person name="Culley D."/>
            <person name="Daum C."/>
            <person name="Ezra D."/>
            <person name="Gonzalez J."/>
            <person name="Henrissat B."/>
            <person name="Kuo A."/>
            <person name="Liang C."/>
            <person name="Lipzen A."/>
            <person name="Lutzoni F."/>
            <person name="Magnuson J."/>
            <person name="Mondo S."/>
            <person name="Nolan M."/>
            <person name="Ohm R."/>
            <person name="Pangilinan J."/>
            <person name="Park H.-J."/>
            <person name="Ramirez L."/>
            <person name="Alfaro M."/>
            <person name="Sun H."/>
            <person name="Tritt A."/>
            <person name="Yoshinaga Y."/>
            <person name="Zwiers L.-H."/>
            <person name="Turgeon B."/>
            <person name="Goodwin S."/>
            <person name="Spatafora J."/>
            <person name="Crous P."/>
            <person name="Grigoriev I."/>
        </authorList>
    </citation>
    <scope>NUCLEOTIDE SEQUENCE</scope>
    <source>
        <strain evidence="2">CBS 123094</strain>
    </source>
</reference>
<dbReference type="Pfam" id="PF09346">
    <property type="entry name" value="SMI1_KNR4"/>
    <property type="match status" value="1"/>
</dbReference>
<dbReference type="AlphaFoldDB" id="A0A6A5WL50"/>
<keyword evidence="3" id="KW-1185">Reference proteome</keyword>